<dbReference type="InterPro" id="IPR027417">
    <property type="entry name" value="P-loop_NTPase"/>
</dbReference>
<dbReference type="Pfam" id="PF25000">
    <property type="entry name" value="DUF7779"/>
    <property type="match status" value="1"/>
</dbReference>
<dbReference type="Pfam" id="PF00931">
    <property type="entry name" value="NB-ARC"/>
    <property type="match status" value="1"/>
</dbReference>
<dbReference type="PANTHER" id="PTHR45641">
    <property type="entry name" value="TETRATRICOPEPTIDE REPEAT PROTEIN (AFU_ORTHOLOGUE AFUA_6G03870)"/>
    <property type="match status" value="1"/>
</dbReference>
<dbReference type="Proteomes" id="UP001523216">
    <property type="component" value="Unassembled WGS sequence"/>
</dbReference>
<evidence type="ECO:0000256" key="1">
    <source>
        <dbReference type="ARBA" id="ARBA00022737"/>
    </source>
</evidence>
<dbReference type="Pfam" id="PF13374">
    <property type="entry name" value="TPR_10"/>
    <property type="match status" value="3"/>
</dbReference>
<evidence type="ECO:0000259" key="3">
    <source>
        <dbReference type="PROSITE" id="PS50104"/>
    </source>
</evidence>
<dbReference type="Gene3D" id="1.25.40.10">
    <property type="entry name" value="Tetratricopeptide repeat domain"/>
    <property type="match status" value="3"/>
</dbReference>
<dbReference type="SUPFAM" id="SSF48452">
    <property type="entry name" value="TPR-like"/>
    <property type="match status" value="3"/>
</dbReference>
<sequence length="1000" mass="109898">MSEDGRETFFVSYTAANRPWAEWVSWKLEEVGHRAIVQAWDFRPGENFVDRMRAALESADRTIAVVSPAYLASRYCTDEWTGAFMEDEEGRRRLVLVQIEECVLPRLLAPIVRIELFGADQDQARSRLLDGLRLGRAKPSHQPPFPGASRSRPFPGSRPAICNLQPRNPHFTGRRDLLDELRSRLHVSDSPILIQAVHGLGGIGKTQLALEYAHRFMVDYAAIWWVIADQPATMVTQLTELARRLGILDARPEELIEVLFRRLDQTGRWLLVLDNAETAEDLRDLIRPGGHTIITSRNPDWRAVGATPVQLGVLEQYESVAFMAKRSPSVSTTSAERLADRMDGLPLALAQAAAFIDNAQISGEDYEELLDAQPVELLREQMPGPYPDSLASTWELSLEQIKREQPLAEALMTLCAVTAPDRIPRRLLPRAAVHLPEPLRSGLADPLAYAKAVAVLRGLSLVSATEDELSVHRLMQDVAWHRLAEGQRDALVGGLVRWLRHLDRDGPDGSALRPELLTHVLAIVAHAECSGVEPAATVWLLDRAGRLLHRQGQPLQAQQVFDRALALAGGQEFPDSVSVADMRSHLGAVLHDLGRNKQARVEYAASLVSLEATFGSEDVRVAEALNSLGRLLQEDGDLTGAQARLTRALRIAEVVLPAEHPMLSRIVGNLGRVSQDLGDMRKARVEYERALSITLAAYGPGDPRTALRRNNLAGALQYLGLLKEARNELVQALEILDLSYGDENPRTVATRANYAGVLHDLGDLEGARDAYQRALVVLDRDEEANRPRIADACAGLGTVLSYLGDRGGARRLHDRALQLEETTLGPDHPRTATICGHFGISALRSGEAGYARQLFERGLVINERIYGRHHPRVAAIRCNLGIALHAAGDLPAAWEALLRALLDTENAYGDGHPRIAAICNNLAIVQHALGETPQAVKQAERALAVGGASRSPDHPRVKVLAVNLQRLRDVAAGLADASASTLEPMPVIVRTYQQAFVIDE</sequence>
<comment type="caution">
    <text evidence="4">The sequence shown here is derived from an EMBL/GenBank/DDBJ whole genome shotgun (WGS) entry which is preliminary data.</text>
</comment>
<dbReference type="RefSeq" id="WP_251795994.1">
    <property type="nucleotide sequence ID" value="NZ_JAMQOL010000001.1"/>
</dbReference>
<dbReference type="InterPro" id="IPR011990">
    <property type="entry name" value="TPR-like_helical_dom_sf"/>
</dbReference>
<dbReference type="SUPFAM" id="SSF52540">
    <property type="entry name" value="P-loop containing nucleoside triphosphate hydrolases"/>
    <property type="match status" value="1"/>
</dbReference>
<reference evidence="4 5" key="1">
    <citation type="submission" date="2022-06" db="EMBL/GenBank/DDBJ databases">
        <title>Actinoplanes abujensis sp. nov., isolated from Nigerian arid soil.</title>
        <authorList>
            <person name="Ding P."/>
        </authorList>
    </citation>
    <scope>NUCLEOTIDE SEQUENCE [LARGE SCALE GENOMIC DNA]</scope>
    <source>
        <strain evidence="5">TRM88002</strain>
        <plasmid evidence="4">p1</plasmid>
    </source>
</reference>
<organism evidence="4 5">
    <name type="scientific">Paractinoplanes hotanensis</name>
    <dbReference type="NCBI Taxonomy" id="2906497"/>
    <lineage>
        <taxon>Bacteria</taxon>
        <taxon>Bacillati</taxon>
        <taxon>Actinomycetota</taxon>
        <taxon>Actinomycetes</taxon>
        <taxon>Micromonosporales</taxon>
        <taxon>Micromonosporaceae</taxon>
        <taxon>Paractinoplanes</taxon>
    </lineage>
</organism>
<dbReference type="Pfam" id="PF13424">
    <property type="entry name" value="TPR_12"/>
    <property type="match status" value="2"/>
</dbReference>
<dbReference type="PROSITE" id="PS50104">
    <property type="entry name" value="TIR"/>
    <property type="match status" value="1"/>
</dbReference>
<name>A0ABT0XQA9_9ACTN</name>
<keyword evidence="1" id="KW-0677">Repeat</keyword>
<protein>
    <submittedName>
        <fullName evidence="4">FxSxx-COOH system tetratricopeptide repeat protein</fullName>
    </submittedName>
</protein>
<dbReference type="Pfam" id="PF13676">
    <property type="entry name" value="TIR_2"/>
    <property type="match status" value="1"/>
</dbReference>
<accession>A0ABT0XQA9</accession>
<dbReference type="InterPro" id="IPR000157">
    <property type="entry name" value="TIR_dom"/>
</dbReference>
<keyword evidence="5" id="KW-1185">Reference proteome</keyword>
<dbReference type="PRINTS" id="PR00364">
    <property type="entry name" value="DISEASERSIST"/>
</dbReference>
<keyword evidence="2" id="KW-0802">TPR repeat</keyword>
<evidence type="ECO:0000313" key="5">
    <source>
        <dbReference type="Proteomes" id="UP001523216"/>
    </source>
</evidence>
<dbReference type="SMART" id="SM00028">
    <property type="entry name" value="TPR"/>
    <property type="match status" value="9"/>
</dbReference>
<dbReference type="InterPro" id="IPR035897">
    <property type="entry name" value="Toll_tir_struct_dom_sf"/>
</dbReference>
<dbReference type="PANTHER" id="PTHR45641:SF19">
    <property type="entry name" value="NEPHROCYSTIN-3"/>
    <property type="match status" value="1"/>
</dbReference>
<dbReference type="InterPro" id="IPR002182">
    <property type="entry name" value="NB-ARC"/>
</dbReference>
<dbReference type="InterPro" id="IPR056681">
    <property type="entry name" value="DUF7779"/>
</dbReference>
<dbReference type="Gene3D" id="3.40.50.10140">
    <property type="entry name" value="Toll/interleukin-1 receptor homology (TIR) domain"/>
    <property type="match status" value="1"/>
</dbReference>
<dbReference type="SUPFAM" id="SSF52200">
    <property type="entry name" value="Toll/Interleukin receptor TIR domain"/>
    <property type="match status" value="1"/>
</dbReference>
<dbReference type="InterPro" id="IPR019734">
    <property type="entry name" value="TPR_rpt"/>
</dbReference>
<dbReference type="NCBIfam" id="NF040586">
    <property type="entry name" value="FxSxx_TPR"/>
    <property type="match status" value="1"/>
</dbReference>
<evidence type="ECO:0000313" key="4">
    <source>
        <dbReference type="EMBL" id="MCM4075967.1"/>
    </source>
</evidence>
<geneLocation type="plasmid" evidence="4">
    <name>p1</name>
</geneLocation>
<dbReference type="SMART" id="SM00255">
    <property type="entry name" value="TIR"/>
    <property type="match status" value="1"/>
</dbReference>
<proteinExistence type="predicted"/>
<keyword evidence="4" id="KW-0614">Plasmid</keyword>
<gene>
    <name evidence="4" type="primary">fxsT</name>
    <name evidence="4" type="ORF">LXN57_00130</name>
</gene>
<feature type="domain" description="TIR" evidence="3">
    <location>
        <begin position="5"/>
        <end position="128"/>
    </location>
</feature>
<dbReference type="Gene3D" id="3.40.50.300">
    <property type="entry name" value="P-loop containing nucleotide triphosphate hydrolases"/>
    <property type="match status" value="1"/>
</dbReference>
<evidence type="ECO:0000256" key="2">
    <source>
        <dbReference type="ARBA" id="ARBA00022803"/>
    </source>
</evidence>
<dbReference type="EMBL" id="JAMQOL010000001">
    <property type="protein sequence ID" value="MCM4075967.1"/>
    <property type="molecule type" value="Genomic_DNA"/>
</dbReference>